<dbReference type="PANTHER" id="PTHR43861">
    <property type="entry name" value="TRANS-ACONITATE 2-METHYLTRANSFERASE-RELATED"/>
    <property type="match status" value="1"/>
</dbReference>
<dbReference type="Pfam" id="PF13489">
    <property type="entry name" value="Methyltransf_23"/>
    <property type="match status" value="1"/>
</dbReference>
<sequence>MDNKTYFSEALGFVSREPEWVPSIRYLLRRNRIQKIAIEHESKLLEIGCGAGTLLQELALMGPECTGIEKSGSALCVANQINKNLYSKIQLHASISDVEDTRFDYVFAFDVLEHIENDTQALTEWNQLLNKTGKLIISVPCHTKKFSYGDIWAGHFRRYNKADIKQVLAESGFEISYIESYGFPLAVLTEKVGNLYYKIQLKKKEKIKSIKNHTDESGIDRKAYAKYFKLMNHTTFHLIMKLFYVLQSLFKSKDIGSGYLIIAVKSS</sequence>
<dbReference type="STRING" id="314283.MED297_03442"/>
<dbReference type="CDD" id="cd02440">
    <property type="entry name" value="AdoMet_MTases"/>
    <property type="match status" value="1"/>
</dbReference>
<name>A4BKE8_9GAMM</name>
<reference evidence="1 2" key="1">
    <citation type="submission" date="2006-02" db="EMBL/GenBank/DDBJ databases">
        <authorList>
            <person name="Pinhassi J."/>
            <person name="Pedros-Alio C."/>
            <person name="Ferriera S."/>
            <person name="Johnson J."/>
            <person name="Kravitz S."/>
            <person name="Halpern A."/>
            <person name="Remington K."/>
            <person name="Beeson K."/>
            <person name="Tran B."/>
            <person name="Rogers Y.-H."/>
            <person name="Friedman R."/>
            <person name="Venter J.C."/>
        </authorList>
    </citation>
    <scope>NUCLEOTIDE SEQUENCE [LARGE SCALE GENOMIC DNA]</scope>
    <source>
        <strain evidence="1 2">MED297</strain>
    </source>
</reference>
<evidence type="ECO:0000313" key="2">
    <source>
        <dbReference type="Proteomes" id="UP000005953"/>
    </source>
</evidence>
<dbReference type="SUPFAM" id="SSF53335">
    <property type="entry name" value="S-adenosyl-L-methionine-dependent methyltransferases"/>
    <property type="match status" value="1"/>
</dbReference>
<accession>A4BKE8</accession>
<dbReference type="Proteomes" id="UP000005953">
    <property type="component" value="Unassembled WGS sequence"/>
</dbReference>
<dbReference type="AlphaFoldDB" id="A4BKE8"/>
<keyword evidence="2" id="KW-1185">Reference proteome</keyword>
<dbReference type="EMBL" id="AAOE01000044">
    <property type="protein sequence ID" value="EAR07395.1"/>
    <property type="molecule type" value="Genomic_DNA"/>
</dbReference>
<proteinExistence type="predicted"/>
<dbReference type="HOGENOM" id="CLU_093791_0_0_6"/>
<dbReference type="InterPro" id="IPR029063">
    <property type="entry name" value="SAM-dependent_MTases_sf"/>
</dbReference>
<organism evidence="1 2">
    <name type="scientific">Reinekea blandensis MED297</name>
    <dbReference type="NCBI Taxonomy" id="314283"/>
    <lineage>
        <taxon>Bacteria</taxon>
        <taxon>Pseudomonadati</taxon>
        <taxon>Pseudomonadota</taxon>
        <taxon>Gammaproteobacteria</taxon>
        <taxon>Oceanospirillales</taxon>
        <taxon>Saccharospirillaceae</taxon>
        <taxon>Reinekea</taxon>
    </lineage>
</organism>
<dbReference type="RefSeq" id="WP_008047430.1">
    <property type="nucleotide sequence ID" value="NZ_CH724154.1"/>
</dbReference>
<dbReference type="OrthoDB" id="626362at2"/>
<protein>
    <submittedName>
        <fullName evidence="1">Uncharacterized protein</fullName>
    </submittedName>
</protein>
<evidence type="ECO:0000313" key="1">
    <source>
        <dbReference type="EMBL" id="EAR07395.1"/>
    </source>
</evidence>
<gene>
    <name evidence="1" type="ORF">MED297_03442</name>
</gene>
<dbReference type="PANTHER" id="PTHR43861:SF6">
    <property type="entry name" value="METHYLTRANSFERASE TYPE 11"/>
    <property type="match status" value="1"/>
</dbReference>
<comment type="caution">
    <text evidence="1">The sequence shown here is derived from an EMBL/GenBank/DDBJ whole genome shotgun (WGS) entry which is preliminary data.</text>
</comment>
<dbReference type="Gene3D" id="3.40.50.150">
    <property type="entry name" value="Vaccinia Virus protein VP39"/>
    <property type="match status" value="1"/>
</dbReference>